<reference evidence="2 3" key="1">
    <citation type="submission" date="2020-08" db="EMBL/GenBank/DDBJ databases">
        <authorList>
            <person name="Newling K."/>
            <person name="Davey J."/>
            <person name="Forrester S."/>
        </authorList>
    </citation>
    <scope>NUCLEOTIDE SEQUENCE [LARGE SCALE GENOMIC DNA]</scope>
    <source>
        <strain evidence="3">Crithidia deanei Carvalho (ATCC PRA-265)</strain>
    </source>
</reference>
<proteinExistence type="predicted"/>
<feature type="compositionally biased region" description="Basic and acidic residues" evidence="1">
    <location>
        <begin position="238"/>
        <end position="247"/>
    </location>
</feature>
<accession>A0A7G2CTC0</accession>
<dbReference type="EMBL" id="LR877168">
    <property type="protein sequence ID" value="CAD2222184.1"/>
    <property type="molecule type" value="Genomic_DNA"/>
</dbReference>
<sequence length="429" mass="47052">MPSFISCPLLLFFSPQQYSSVRLVMSNQFRSSLVPEVKVSANVISKSDATKKSLYENPVKYGMIPSVDQLLKDDPRVATSGSKDTEFENIVLDNLHIFSFESSVDCPQTPDDFYRRESEGRTLTRSVRQEYVAQRESGDTLELSSLPPTEFSDYASLLLFIPHKKGAGVAEVGVLKHPVSVLRAERHGKQDIQTNISSAWADLHAQQSKVNVKDFAVKDDNPNDDVHETPIEVLDGEGGGKRDRENSEQGGSTRTKAIKGDPASKSKIRSMFAGTSHETTIERTPAVAPPKEDSTAATTAGSIIRVGEKPPAPVSLPSAPVADGSAAEPDEGADDIALPQLVSTTLGALRESAGNDRSKGTAMKELEKLILKKLPSSSIVAQWAKPQSARAKDAQMWLSKWRERLRKYLREEQLRLGITVCQDGEWVNY</sequence>
<gene>
    <name evidence="2" type="ORF">ADEAN_000972400</name>
</gene>
<keyword evidence="3" id="KW-1185">Reference proteome</keyword>
<dbReference type="AlphaFoldDB" id="A0A7G2CTC0"/>
<dbReference type="VEuPathDB" id="TriTrypDB:ADEAN_000972400"/>
<evidence type="ECO:0000256" key="1">
    <source>
        <dbReference type="SAM" id="MobiDB-lite"/>
    </source>
</evidence>
<feature type="compositionally biased region" description="Basic and acidic residues" evidence="1">
    <location>
        <begin position="216"/>
        <end position="230"/>
    </location>
</feature>
<name>A0A7G2CTC0_9TRYP</name>
<evidence type="ECO:0000313" key="3">
    <source>
        <dbReference type="Proteomes" id="UP000515908"/>
    </source>
</evidence>
<feature type="region of interest" description="Disordered" evidence="1">
    <location>
        <begin position="216"/>
        <end position="332"/>
    </location>
</feature>
<protein>
    <submittedName>
        <fullName evidence="2">Uncharacterized protein</fullName>
    </submittedName>
</protein>
<organism evidence="2 3">
    <name type="scientific">Angomonas deanei</name>
    <dbReference type="NCBI Taxonomy" id="59799"/>
    <lineage>
        <taxon>Eukaryota</taxon>
        <taxon>Discoba</taxon>
        <taxon>Euglenozoa</taxon>
        <taxon>Kinetoplastea</taxon>
        <taxon>Metakinetoplastina</taxon>
        <taxon>Trypanosomatida</taxon>
        <taxon>Trypanosomatidae</taxon>
        <taxon>Strigomonadinae</taxon>
        <taxon>Angomonas</taxon>
    </lineage>
</organism>
<evidence type="ECO:0000313" key="2">
    <source>
        <dbReference type="EMBL" id="CAD2222184.1"/>
    </source>
</evidence>
<dbReference type="Proteomes" id="UP000515908">
    <property type="component" value="Chromosome 24"/>
</dbReference>